<dbReference type="SMART" id="SM00225">
    <property type="entry name" value="BTB"/>
    <property type="match status" value="1"/>
</dbReference>
<feature type="domain" description="BTB" evidence="1">
    <location>
        <begin position="28"/>
        <end position="97"/>
    </location>
</feature>
<dbReference type="AlphaFoldDB" id="M2UAY0"/>
<keyword evidence="3" id="KW-1185">Reference proteome</keyword>
<reference evidence="3" key="2">
    <citation type="journal article" date="2013" name="PLoS Genet.">
        <title>Comparative genome structure, secondary metabolite, and effector coding capacity across Cochliobolus pathogens.</title>
        <authorList>
            <person name="Condon B.J."/>
            <person name="Leng Y."/>
            <person name="Wu D."/>
            <person name="Bushley K.E."/>
            <person name="Ohm R.A."/>
            <person name="Otillar R."/>
            <person name="Martin J."/>
            <person name="Schackwitz W."/>
            <person name="Grimwood J."/>
            <person name="MohdZainudin N."/>
            <person name="Xue C."/>
            <person name="Wang R."/>
            <person name="Manning V.A."/>
            <person name="Dhillon B."/>
            <person name="Tu Z.J."/>
            <person name="Steffenson B.J."/>
            <person name="Salamov A."/>
            <person name="Sun H."/>
            <person name="Lowry S."/>
            <person name="LaButti K."/>
            <person name="Han J."/>
            <person name="Copeland A."/>
            <person name="Lindquist E."/>
            <person name="Barry K."/>
            <person name="Schmutz J."/>
            <person name="Baker S.E."/>
            <person name="Ciuffetti L.M."/>
            <person name="Grigoriev I.V."/>
            <person name="Zhong S."/>
            <person name="Turgeon B.G."/>
        </authorList>
    </citation>
    <scope>NUCLEOTIDE SEQUENCE [LARGE SCALE GENOMIC DNA]</scope>
    <source>
        <strain evidence="3">C5 / ATCC 48332 / race O</strain>
    </source>
</reference>
<dbReference type="PANTHER" id="PTHR47843">
    <property type="entry name" value="BTB DOMAIN-CONTAINING PROTEIN-RELATED"/>
    <property type="match status" value="1"/>
</dbReference>
<evidence type="ECO:0000313" key="3">
    <source>
        <dbReference type="Proteomes" id="UP000016936"/>
    </source>
</evidence>
<dbReference type="Gene3D" id="3.30.710.10">
    <property type="entry name" value="Potassium Channel Kv1.1, Chain A"/>
    <property type="match status" value="1"/>
</dbReference>
<protein>
    <recommendedName>
        <fullName evidence="1">BTB domain-containing protein</fullName>
    </recommendedName>
</protein>
<dbReference type="EMBL" id="KB445592">
    <property type="protein sequence ID" value="EMD85158.1"/>
    <property type="molecule type" value="Genomic_DNA"/>
</dbReference>
<sequence length="257" mass="29721">MATPSPPKATRSNPPKKALFFGSVAKQSFVVIKVGPEKVPYEVHKALLTHYSEYFSSALNGPWKEAQENSITLNDIDPKTFGIFVHWLYTQKIATEEEVNHILETHPCDEHDDNPYITVLTEAVVFGDRFLAPDFRKAAQNHTVDYICRQNGKHMVPFLYASKYAFENLPDSHKLCKFLIVVHCHYMRYHGGYMDGLMTGWYRDNLPRTFLVGLIKRYTVLAEILSYSGYGPDDRCTYHEHADRHERNECKQEAMRK</sequence>
<gene>
    <name evidence="2" type="ORF">COCHEDRAFT_1119827</name>
</gene>
<dbReference type="InterPro" id="IPR000210">
    <property type="entry name" value="BTB/POZ_dom"/>
</dbReference>
<organism evidence="2 3">
    <name type="scientific">Cochliobolus heterostrophus (strain C5 / ATCC 48332 / race O)</name>
    <name type="common">Southern corn leaf blight fungus</name>
    <name type="synonym">Bipolaris maydis</name>
    <dbReference type="NCBI Taxonomy" id="701091"/>
    <lineage>
        <taxon>Eukaryota</taxon>
        <taxon>Fungi</taxon>
        <taxon>Dikarya</taxon>
        <taxon>Ascomycota</taxon>
        <taxon>Pezizomycotina</taxon>
        <taxon>Dothideomycetes</taxon>
        <taxon>Pleosporomycetidae</taxon>
        <taxon>Pleosporales</taxon>
        <taxon>Pleosporineae</taxon>
        <taxon>Pleosporaceae</taxon>
        <taxon>Bipolaris</taxon>
    </lineage>
</organism>
<dbReference type="OrthoDB" id="194443at2759"/>
<reference evidence="2 3" key="1">
    <citation type="journal article" date="2012" name="PLoS Pathog.">
        <title>Diverse lifestyles and strategies of plant pathogenesis encoded in the genomes of eighteen Dothideomycetes fungi.</title>
        <authorList>
            <person name="Ohm R.A."/>
            <person name="Feau N."/>
            <person name="Henrissat B."/>
            <person name="Schoch C.L."/>
            <person name="Horwitz B.A."/>
            <person name="Barry K.W."/>
            <person name="Condon B.J."/>
            <person name="Copeland A.C."/>
            <person name="Dhillon B."/>
            <person name="Glaser F."/>
            <person name="Hesse C.N."/>
            <person name="Kosti I."/>
            <person name="LaButti K."/>
            <person name="Lindquist E.A."/>
            <person name="Lucas S."/>
            <person name="Salamov A.A."/>
            <person name="Bradshaw R.E."/>
            <person name="Ciuffetti L."/>
            <person name="Hamelin R.C."/>
            <person name="Kema G.H.J."/>
            <person name="Lawrence C."/>
            <person name="Scott J.A."/>
            <person name="Spatafora J.W."/>
            <person name="Turgeon B.G."/>
            <person name="de Wit P.J.G.M."/>
            <person name="Zhong S."/>
            <person name="Goodwin S.B."/>
            <person name="Grigoriev I.V."/>
        </authorList>
    </citation>
    <scope>NUCLEOTIDE SEQUENCE [LARGE SCALE GENOMIC DNA]</scope>
    <source>
        <strain evidence="3">C5 / ATCC 48332 / race O</strain>
    </source>
</reference>
<dbReference type="eggNOG" id="ENOG502T17B">
    <property type="taxonomic scope" value="Eukaryota"/>
</dbReference>
<proteinExistence type="predicted"/>
<dbReference type="InterPro" id="IPR011333">
    <property type="entry name" value="SKP1/BTB/POZ_sf"/>
</dbReference>
<dbReference type="PROSITE" id="PS50097">
    <property type="entry name" value="BTB"/>
    <property type="match status" value="1"/>
</dbReference>
<dbReference type="Proteomes" id="UP000016936">
    <property type="component" value="Unassembled WGS sequence"/>
</dbReference>
<dbReference type="HOGENOM" id="CLU_068279_2_2_1"/>
<dbReference type="PANTHER" id="PTHR47843:SF2">
    <property type="entry name" value="BTB DOMAIN-CONTAINING PROTEIN"/>
    <property type="match status" value="1"/>
</dbReference>
<dbReference type="STRING" id="701091.M2UAY0"/>
<accession>M2UAY0</accession>
<dbReference type="SUPFAM" id="SSF54695">
    <property type="entry name" value="POZ domain"/>
    <property type="match status" value="1"/>
</dbReference>
<dbReference type="CDD" id="cd18186">
    <property type="entry name" value="BTB_POZ_ZBTB_KLHL-like"/>
    <property type="match status" value="1"/>
</dbReference>
<dbReference type="OMA" id="HERNECK"/>
<name>M2UAY0_COCH5</name>
<evidence type="ECO:0000313" key="2">
    <source>
        <dbReference type="EMBL" id="EMD85158.1"/>
    </source>
</evidence>
<evidence type="ECO:0000259" key="1">
    <source>
        <dbReference type="PROSITE" id="PS50097"/>
    </source>
</evidence>
<dbReference type="Pfam" id="PF00651">
    <property type="entry name" value="BTB"/>
    <property type="match status" value="1"/>
</dbReference>